<proteinExistence type="predicted"/>
<dbReference type="OrthoDB" id="8456348at2"/>
<dbReference type="EMBL" id="HG938354">
    <property type="protein sequence ID" value="CDN51964.1"/>
    <property type="molecule type" value="Genomic_DNA"/>
</dbReference>
<dbReference type="GeneID" id="43447860"/>
<dbReference type="KEGG" id="ngg:RG540_PA12880"/>
<sequence length="57" mass="6651">MTLTNEQRKKIFEEGKTAAILKQDRRACPYLRDETPERIYIWMAGSKPPGLNKFDHG</sequence>
<geneLocation type="plasmid" evidence="2">
    <name>II</name>
</geneLocation>
<reference evidence="2" key="1">
    <citation type="journal article" date="2014" name="BMC Genomics">
        <title>Genome sequencing of two Neorhizobium galegae strains reveals a noeT gene responsible for the unusual acetylation of the nodulation factors.</title>
        <authorList>
            <person name="Osterman J."/>
            <person name="Marsh J."/>
            <person name="Laine P.K."/>
            <person name="Zeng Z."/>
            <person name="Alatalo E."/>
            <person name="Sullivan J.T."/>
            <person name="Young J.P."/>
            <person name="Thomas-Oates J."/>
            <person name="Paulin L."/>
            <person name="Lindstrom K."/>
        </authorList>
    </citation>
    <scope>NUCLEOTIDE SEQUENCE [LARGE SCALE GENOMIC DNA]</scope>
    <source>
        <strain evidence="2">HAMBI 540</strain>
    </source>
</reference>
<gene>
    <name evidence="1" type="ORF">RG540_PA12880</name>
</gene>
<organism evidence="1 2">
    <name type="scientific">Neorhizobium galegae bv. orientalis str. HAMBI 540</name>
    <dbReference type="NCBI Taxonomy" id="1028800"/>
    <lineage>
        <taxon>Bacteria</taxon>
        <taxon>Pseudomonadati</taxon>
        <taxon>Pseudomonadota</taxon>
        <taxon>Alphaproteobacteria</taxon>
        <taxon>Hyphomicrobiales</taxon>
        <taxon>Rhizobiaceae</taxon>
        <taxon>Rhizobium/Agrobacterium group</taxon>
        <taxon>Neorhizobium</taxon>
    </lineage>
</organism>
<keyword evidence="1" id="KW-0614">Plasmid</keyword>
<keyword evidence="2" id="KW-1185">Reference proteome</keyword>
<protein>
    <submittedName>
        <fullName evidence="1">Uncharacterized protein</fullName>
    </submittedName>
</protein>
<accession>A0A068T1L2</accession>
<dbReference type="Proteomes" id="UP000028181">
    <property type="component" value="Plasmid pHAMBI540a"/>
</dbReference>
<evidence type="ECO:0000313" key="1">
    <source>
        <dbReference type="EMBL" id="CDN51964.1"/>
    </source>
</evidence>
<dbReference type="HOGENOM" id="CLU_2992081_0_0_5"/>
<evidence type="ECO:0000313" key="2">
    <source>
        <dbReference type="Proteomes" id="UP000028181"/>
    </source>
</evidence>
<dbReference type="PATRIC" id="fig|1028800.3.peg.5929"/>
<dbReference type="RefSeq" id="WP_155414749.1">
    <property type="nucleotide sequence ID" value="NZ_HG938354.1"/>
</dbReference>
<name>A0A068T1L2_NEOGA</name>
<dbReference type="AlphaFoldDB" id="A0A068T1L2"/>